<proteinExistence type="predicted"/>
<evidence type="ECO:0000313" key="2">
    <source>
        <dbReference type="Proteomes" id="UP000479190"/>
    </source>
</evidence>
<accession>A0A6H5I3F4</accession>
<name>A0A6H5I3F4_9HYME</name>
<protein>
    <submittedName>
        <fullName evidence="1">Uncharacterized protein</fullName>
    </submittedName>
</protein>
<gene>
    <name evidence="1" type="ORF">TBRA_LOCUS1298</name>
</gene>
<evidence type="ECO:0000313" key="1">
    <source>
        <dbReference type="EMBL" id="CAB0029248.1"/>
    </source>
</evidence>
<dbReference type="AlphaFoldDB" id="A0A6H5I3F4"/>
<reference evidence="1 2" key="1">
    <citation type="submission" date="2020-02" db="EMBL/GenBank/DDBJ databases">
        <authorList>
            <person name="Ferguson B K."/>
        </authorList>
    </citation>
    <scope>NUCLEOTIDE SEQUENCE [LARGE SCALE GENOMIC DNA]</scope>
</reference>
<keyword evidence="2" id="KW-1185">Reference proteome</keyword>
<feature type="non-terminal residue" evidence="1">
    <location>
        <position position="161"/>
    </location>
</feature>
<organism evidence="1 2">
    <name type="scientific">Trichogramma brassicae</name>
    <dbReference type="NCBI Taxonomy" id="86971"/>
    <lineage>
        <taxon>Eukaryota</taxon>
        <taxon>Metazoa</taxon>
        <taxon>Ecdysozoa</taxon>
        <taxon>Arthropoda</taxon>
        <taxon>Hexapoda</taxon>
        <taxon>Insecta</taxon>
        <taxon>Pterygota</taxon>
        <taxon>Neoptera</taxon>
        <taxon>Endopterygota</taxon>
        <taxon>Hymenoptera</taxon>
        <taxon>Apocrita</taxon>
        <taxon>Proctotrupomorpha</taxon>
        <taxon>Chalcidoidea</taxon>
        <taxon>Trichogrammatidae</taxon>
        <taxon>Trichogramma</taxon>
    </lineage>
</organism>
<dbReference type="EMBL" id="CADCXV010000284">
    <property type="protein sequence ID" value="CAB0029248.1"/>
    <property type="molecule type" value="Genomic_DNA"/>
</dbReference>
<sequence length="161" mass="17522">MRNSANHSTRDVFEELSLSLPSRRRFSRRTSARRFSPSLSTSICKTECTSFLPVVMSSASAPVAISAFAGNATPGGIVSYCCEGRVSAPALQMGFDLGHKVGVRRRHASECGRVRAGRVRPISLMGLCAEMSWDFPTKKTCWTSSLSLGESTDRRASQSRV</sequence>
<dbReference type="Proteomes" id="UP000479190">
    <property type="component" value="Unassembled WGS sequence"/>
</dbReference>